<evidence type="ECO:0000313" key="14">
    <source>
        <dbReference type="EMBL" id="GIL38683.1"/>
    </source>
</evidence>
<evidence type="ECO:0000259" key="13">
    <source>
        <dbReference type="SMART" id="SM00998"/>
    </source>
</evidence>
<dbReference type="PRINTS" id="PR00149">
    <property type="entry name" value="FUMRATELYASE"/>
</dbReference>
<dbReference type="GO" id="GO:0004018">
    <property type="term" value="F:N6-(1,2-dicarboxyethyl)AMP AMP-lyase (fumarate-forming) activity"/>
    <property type="evidence" value="ECO:0007669"/>
    <property type="project" value="UniProtKB-UniRule"/>
</dbReference>
<comment type="similarity">
    <text evidence="3 12">Belongs to the lyase 1 family. Adenylosuccinate lyase subfamily.</text>
</comment>
<dbReference type="SMART" id="SM00998">
    <property type="entry name" value="ADSL_C"/>
    <property type="match status" value="1"/>
</dbReference>
<dbReference type="GO" id="GO:0070626">
    <property type="term" value="F:(S)-2-(5-amino-1-(5-phospho-D-ribosyl)imidazole-4-carboxamido) succinate lyase (fumarate-forming) activity"/>
    <property type="evidence" value="ECO:0007669"/>
    <property type="project" value="TreeGrafter"/>
</dbReference>
<dbReference type="InterPro" id="IPR004769">
    <property type="entry name" value="Pur_lyase"/>
</dbReference>
<accession>A0A8S8X6V1</accession>
<dbReference type="Gene3D" id="1.10.40.30">
    <property type="entry name" value="Fumarase/aspartase (C-terminal domain)"/>
    <property type="match status" value="1"/>
</dbReference>
<dbReference type="RefSeq" id="WP_420241734.1">
    <property type="nucleotide sequence ID" value="NZ_BOPV01000001.1"/>
</dbReference>
<evidence type="ECO:0000256" key="6">
    <source>
        <dbReference type="ARBA" id="ARBA00022755"/>
    </source>
</evidence>
<keyword evidence="7 12" id="KW-0456">Lyase</keyword>
<keyword evidence="15" id="KW-1185">Reference proteome</keyword>
<dbReference type="GO" id="GO:0005829">
    <property type="term" value="C:cytosol"/>
    <property type="evidence" value="ECO:0007669"/>
    <property type="project" value="TreeGrafter"/>
</dbReference>
<dbReference type="FunFam" id="1.10.40.30:FF:000007">
    <property type="entry name" value="Adenylosuccinate lyase"/>
    <property type="match status" value="1"/>
</dbReference>
<dbReference type="PROSITE" id="PS00163">
    <property type="entry name" value="FUMARATE_LYASES"/>
    <property type="match status" value="1"/>
</dbReference>
<evidence type="ECO:0000313" key="15">
    <source>
        <dbReference type="Proteomes" id="UP000681075"/>
    </source>
</evidence>
<dbReference type="NCBIfam" id="TIGR00928">
    <property type="entry name" value="purB"/>
    <property type="match status" value="1"/>
</dbReference>
<evidence type="ECO:0000256" key="8">
    <source>
        <dbReference type="ARBA" id="ARBA00024477"/>
    </source>
</evidence>
<proteinExistence type="inferred from homology"/>
<dbReference type="Gene3D" id="1.10.275.10">
    <property type="entry name" value="Fumarase/aspartase (N-terminal domain)"/>
    <property type="match status" value="1"/>
</dbReference>
<dbReference type="InterPro" id="IPR022761">
    <property type="entry name" value="Fumarate_lyase_N"/>
</dbReference>
<comment type="catalytic activity">
    <reaction evidence="10">
        <text>N(6)-(1,2-dicarboxyethyl)-AMP = fumarate + AMP</text>
        <dbReference type="Rhea" id="RHEA:16853"/>
        <dbReference type="ChEBI" id="CHEBI:29806"/>
        <dbReference type="ChEBI" id="CHEBI:57567"/>
        <dbReference type="ChEBI" id="CHEBI:456215"/>
        <dbReference type="EC" id="4.3.2.2"/>
    </reaction>
    <physiologicalReaction direction="left-to-right" evidence="10">
        <dbReference type="Rhea" id="RHEA:16854"/>
    </physiologicalReaction>
</comment>
<comment type="catalytic activity">
    <reaction evidence="8">
        <text>(2S)-2-[5-amino-1-(5-phospho-beta-D-ribosyl)imidazole-4-carboxamido]succinate = 5-amino-1-(5-phospho-beta-D-ribosyl)imidazole-4-carboxamide + fumarate</text>
        <dbReference type="Rhea" id="RHEA:23920"/>
        <dbReference type="ChEBI" id="CHEBI:29806"/>
        <dbReference type="ChEBI" id="CHEBI:58443"/>
        <dbReference type="ChEBI" id="CHEBI:58475"/>
        <dbReference type="EC" id="4.3.2.2"/>
    </reaction>
    <physiologicalReaction direction="left-to-right" evidence="8">
        <dbReference type="Rhea" id="RHEA:23921"/>
    </physiologicalReaction>
</comment>
<evidence type="ECO:0000256" key="7">
    <source>
        <dbReference type="ARBA" id="ARBA00023239"/>
    </source>
</evidence>
<evidence type="ECO:0000256" key="10">
    <source>
        <dbReference type="ARBA" id="ARBA00049115"/>
    </source>
</evidence>
<dbReference type="InterPro" id="IPR019468">
    <property type="entry name" value="AdenyloSucc_lyase_C"/>
</dbReference>
<evidence type="ECO:0000256" key="12">
    <source>
        <dbReference type="RuleBase" id="RU361172"/>
    </source>
</evidence>
<organism evidence="14 15">
    <name type="scientific">Roseiterribacter gracilis</name>
    <dbReference type="NCBI Taxonomy" id="2812848"/>
    <lineage>
        <taxon>Bacteria</taxon>
        <taxon>Pseudomonadati</taxon>
        <taxon>Pseudomonadota</taxon>
        <taxon>Alphaproteobacteria</taxon>
        <taxon>Rhodospirillales</taxon>
        <taxon>Roseiterribacteraceae</taxon>
        <taxon>Roseiterribacter</taxon>
    </lineage>
</organism>
<dbReference type="Proteomes" id="UP000681075">
    <property type="component" value="Unassembled WGS sequence"/>
</dbReference>
<dbReference type="Pfam" id="PF00206">
    <property type="entry name" value="Lyase_1"/>
    <property type="match status" value="1"/>
</dbReference>
<reference evidence="14" key="1">
    <citation type="submission" date="2021-02" db="EMBL/GenBank/DDBJ databases">
        <title>Genome sequence of Rhodospirillales sp. strain TMPK1 isolated from soil.</title>
        <authorList>
            <person name="Nakai R."/>
            <person name="Kusada H."/>
            <person name="Tamaki H."/>
        </authorList>
    </citation>
    <scope>NUCLEOTIDE SEQUENCE</scope>
    <source>
        <strain evidence="14">TMPK1</strain>
    </source>
</reference>
<evidence type="ECO:0000256" key="5">
    <source>
        <dbReference type="ARBA" id="ARBA00017058"/>
    </source>
</evidence>
<evidence type="ECO:0000256" key="4">
    <source>
        <dbReference type="ARBA" id="ARBA00012339"/>
    </source>
</evidence>
<gene>
    <name evidence="14" type="ORF">TMPK1_09200</name>
</gene>
<dbReference type="InterPro" id="IPR024083">
    <property type="entry name" value="Fumarase/histidase_N"/>
</dbReference>
<sequence>MIPRYSRPEMVKIWEPENRFRIWFEIEAHACDAQAALGVIPKEAAKAVWERGKWDIARIDEIERETKHDVIAFLTNLAEHVGPEARFVHQGMTSSDVLDTCLSVQLTQAADLLLADLDLLLAALERRAREHKRTPTIGRSHGIHAEPTSFGLKLATHYAAFKRNRDRLAAARADVATCAISGAVGTFATIDPAVEEHVAKKMGLTPETISTQVIPRDRHAAFFAAMAITASSIENLAIEIRHLQRSEVREAEEYFSPGQKGSSAMPHKRNPVLTENVTGIARVVRAAVIPALENVALWHERDISHSSVERLNGPDATVALDFALARMTSVIDKLVVYPENMRRNLDALGGLHYSQRVMLALTQAGLSREDSYKAVQRNAMAAWENRRDFRAELEKDEELAKLLPKAQLDGLFDPDFYLRNVDVVFARVFGKA</sequence>
<dbReference type="GO" id="GO:0044208">
    <property type="term" value="P:'de novo' AMP biosynthetic process"/>
    <property type="evidence" value="ECO:0007669"/>
    <property type="project" value="TreeGrafter"/>
</dbReference>
<comment type="caution">
    <text evidence="14">The sequence shown here is derived from an EMBL/GenBank/DDBJ whole genome shotgun (WGS) entry which is preliminary data.</text>
</comment>
<dbReference type="AlphaFoldDB" id="A0A8S8X6V1"/>
<dbReference type="SUPFAM" id="SSF48557">
    <property type="entry name" value="L-aspartase-like"/>
    <property type="match status" value="1"/>
</dbReference>
<dbReference type="Pfam" id="PF10397">
    <property type="entry name" value="ADSL_C"/>
    <property type="match status" value="1"/>
</dbReference>
<evidence type="ECO:0000256" key="1">
    <source>
        <dbReference type="ARBA" id="ARBA00004706"/>
    </source>
</evidence>
<name>A0A8S8X6V1_9PROT</name>
<comment type="pathway">
    <text evidence="1 12">Purine metabolism; IMP biosynthesis via de novo pathway; 5-amino-1-(5-phospho-D-ribosyl)imidazole-4-carboxamide from 5-amino-1-(5-phospho-D-ribosyl)imidazole-4-carboxylate: step 2/2.</text>
</comment>
<dbReference type="EMBL" id="BOPV01000001">
    <property type="protein sequence ID" value="GIL38683.1"/>
    <property type="molecule type" value="Genomic_DNA"/>
</dbReference>
<dbReference type="InterPro" id="IPR008948">
    <property type="entry name" value="L-Aspartase-like"/>
</dbReference>
<evidence type="ECO:0000256" key="11">
    <source>
        <dbReference type="NCBIfam" id="TIGR00928"/>
    </source>
</evidence>
<feature type="domain" description="Adenylosuccinate lyase C-terminal" evidence="13">
    <location>
        <begin position="349"/>
        <end position="429"/>
    </location>
</feature>
<dbReference type="FunFam" id="1.20.200.10:FF:000008">
    <property type="entry name" value="Adenylosuccinate lyase"/>
    <property type="match status" value="1"/>
</dbReference>
<evidence type="ECO:0000256" key="9">
    <source>
        <dbReference type="ARBA" id="ARBA00030717"/>
    </source>
</evidence>
<dbReference type="InterPro" id="IPR020557">
    <property type="entry name" value="Fumarate_lyase_CS"/>
</dbReference>
<evidence type="ECO:0000256" key="2">
    <source>
        <dbReference type="ARBA" id="ARBA00004734"/>
    </source>
</evidence>
<dbReference type="PANTHER" id="PTHR43172">
    <property type="entry name" value="ADENYLOSUCCINATE LYASE"/>
    <property type="match status" value="1"/>
</dbReference>
<dbReference type="InterPro" id="IPR000362">
    <property type="entry name" value="Fumarate_lyase_fam"/>
</dbReference>
<dbReference type="CDD" id="cd01360">
    <property type="entry name" value="Adenylsuccinate_lyase_1"/>
    <property type="match status" value="1"/>
</dbReference>
<dbReference type="Gene3D" id="1.20.200.10">
    <property type="entry name" value="Fumarase/aspartase (Central domain)"/>
    <property type="match status" value="1"/>
</dbReference>
<dbReference type="PRINTS" id="PR00145">
    <property type="entry name" value="ARGSUCLYASE"/>
</dbReference>
<comment type="pathway">
    <text evidence="2 12">Purine metabolism; AMP biosynthesis via de novo pathway; AMP from IMP: step 2/2.</text>
</comment>
<dbReference type="PANTHER" id="PTHR43172:SF1">
    <property type="entry name" value="ADENYLOSUCCINATE LYASE"/>
    <property type="match status" value="1"/>
</dbReference>
<keyword evidence="6 12" id="KW-0658">Purine biosynthesis</keyword>
<evidence type="ECO:0000256" key="3">
    <source>
        <dbReference type="ARBA" id="ARBA00008273"/>
    </source>
</evidence>
<dbReference type="EC" id="4.3.2.2" evidence="4 11"/>
<protein>
    <recommendedName>
        <fullName evidence="5 11">Adenylosuccinate lyase</fullName>
        <shortName evidence="12">ASL</shortName>
        <ecNumber evidence="4 11">4.3.2.2</ecNumber>
    </recommendedName>
    <alternativeName>
        <fullName evidence="9 12">Adenylosuccinase</fullName>
    </alternativeName>
</protein>